<reference evidence="2 3" key="1">
    <citation type="submission" date="2024-04" db="EMBL/GenBank/DDBJ databases">
        <title>Defined microbial consortia suppress multidrug-resistant proinflammatory Enterobacteriaceae via ecological control.</title>
        <authorList>
            <person name="Furuichi M."/>
            <person name="Kawaguchi T."/>
            <person name="Pust M."/>
            <person name="Yasuma K."/>
            <person name="Plichta D."/>
            <person name="Hasegawa N."/>
            <person name="Ohya T."/>
            <person name="Bhattarai S."/>
            <person name="Sasajima S."/>
            <person name="Aoto Y."/>
            <person name="Tuganbaev T."/>
            <person name="Yaginuma M."/>
            <person name="Ueda M."/>
            <person name="Okahashi N."/>
            <person name="Amafuji K."/>
            <person name="Kiridooshi Y."/>
            <person name="Sugita K."/>
            <person name="Strazar M."/>
            <person name="Skelly A."/>
            <person name="Suda W."/>
            <person name="Hattori M."/>
            <person name="Nakamoto N."/>
            <person name="Caballero S."/>
            <person name="Norman J."/>
            <person name="Olle B."/>
            <person name="Tanoue T."/>
            <person name="Arita M."/>
            <person name="Bucci V."/>
            <person name="Atarashi K."/>
            <person name="Xavier R."/>
            <person name="Honda K."/>
        </authorList>
    </citation>
    <scope>NUCLEOTIDE SEQUENCE [LARGE SCALE GENOMIC DNA]</scope>
    <source>
        <strain evidence="3">k34-0107-D12</strain>
    </source>
</reference>
<evidence type="ECO:0008006" key="4">
    <source>
        <dbReference type="Google" id="ProtNLM"/>
    </source>
</evidence>
<keyword evidence="1" id="KW-0732">Signal</keyword>
<name>A0ABQ0BTD8_9FIRM</name>
<organism evidence="2 3">
    <name type="scientific">Blautia parvula</name>
    <dbReference type="NCBI Taxonomy" id="2877527"/>
    <lineage>
        <taxon>Bacteria</taxon>
        <taxon>Bacillati</taxon>
        <taxon>Bacillota</taxon>
        <taxon>Clostridia</taxon>
        <taxon>Lachnospirales</taxon>
        <taxon>Lachnospiraceae</taxon>
        <taxon>Blautia</taxon>
    </lineage>
</organism>
<feature type="signal peptide" evidence="1">
    <location>
        <begin position="1"/>
        <end position="22"/>
    </location>
</feature>
<dbReference type="Proteomes" id="UP001600941">
    <property type="component" value="Unassembled WGS sequence"/>
</dbReference>
<evidence type="ECO:0000313" key="2">
    <source>
        <dbReference type="EMBL" id="GAA6499813.1"/>
    </source>
</evidence>
<dbReference type="PROSITE" id="PS51257">
    <property type="entry name" value="PROKAR_LIPOPROTEIN"/>
    <property type="match status" value="1"/>
</dbReference>
<sequence length="212" mass="23837">MRRYINKIAAACLVLASLLLLGGCRRTEDVSGYVQACLDYRYQKSPEKYCELTGISASQAEKESEALLEKSISGVKELHFSSDEKYSSFTDICRKILKKADYQVGEAQKKHGEQSGYLVTVTYRPLPVEETISAEYDSYLETESIPSDGETLYLGDVLTEVLDSSLEIVEYREEKSLEISVEEQDGRLAIEEEELGRLDDALFGIAEVRDTE</sequence>
<proteinExistence type="predicted"/>
<accession>A0ABQ0BTD8</accession>
<dbReference type="RefSeq" id="WP_227210783.1">
    <property type="nucleotide sequence ID" value="NZ_BAABZQ010000001.1"/>
</dbReference>
<feature type="chain" id="PRO_5045510678" description="DUF5105 domain-containing protein" evidence="1">
    <location>
        <begin position="23"/>
        <end position="212"/>
    </location>
</feature>
<evidence type="ECO:0000313" key="3">
    <source>
        <dbReference type="Proteomes" id="UP001600941"/>
    </source>
</evidence>
<protein>
    <recommendedName>
        <fullName evidence="4">DUF5105 domain-containing protein</fullName>
    </recommendedName>
</protein>
<gene>
    <name evidence="2" type="ORF">K340107D12_26290</name>
</gene>
<evidence type="ECO:0000256" key="1">
    <source>
        <dbReference type="SAM" id="SignalP"/>
    </source>
</evidence>
<keyword evidence="3" id="KW-1185">Reference proteome</keyword>
<dbReference type="EMBL" id="BAABZQ010000001">
    <property type="protein sequence ID" value="GAA6499813.1"/>
    <property type="molecule type" value="Genomic_DNA"/>
</dbReference>
<comment type="caution">
    <text evidence="2">The sequence shown here is derived from an EMBL/GenBank/DDBJ whole genome shotgun (WGS) entry which is preliminary data.</text>
</comment>